<name>A0A8H5EH36_FUSOX</name>
<comment type="caution">
    <text evidence="2">The sequence shown here is derived from an EMBL/GenBank/DDBJ whole genome shotgun (WGS) entry which is preliminary data.</text>
</comment>
<organism evidence="2 3">
    <name type="scientific">Fusarium oxysporum</name>
    <name type="common">Fusarium vascular wilt</name>
    <dbReference type="NCBI Taxonomy" id="5507"/>
    <lineage>
        <taxon>Eukaryota</taxon>
        <taxon>Fungi</taxon>
        <taxon>Dikarya</taxon>
        <taxon>Ascomycota</taxon>
        <taxon>Pezizomycotina</taxon>
        <taxon>Sordariomycetes</taxon>
        <taxon>Hypocreomycetidae</taxon>
        <taxon>Hypocreales</taxon>
        <taxon>Nectriaceae</taxon>
        <taxon>Fusarium</taxon>
        <taxon>Fusarium oxysporum species complex</taxon>
    </lineage>
</organism>
<dbReference type="InterPro" id="IPR057520">
    <property type="entry name" value="GRHL1/CP2_C"/>
</dbReference>
<reference evidence="2" key="1">
    <citation type="submission" date="2020-02" db="EMBL/GenBank/DDBJ databases">
        <title>Identification and distribution of gene clusters putatively required for synthesis of sphingolipid metabolism inhibitors in phylogenetically diverse species of the filamentous fungus Fusarium.</title>
        <authorList>
            <person name="Kim H.-S."/>
            <person name="Busman M."/>
            <person name="Brown D.W."/>
            <person name="Divon H."/>
            <person name="Uhlig S."/>
            <person name="Proctor R.H."/>
        </authorList>
    </citation>
    <scope>NUCLEOTIDE SEQUENCE [LARGE SCALE GENOMIC DNA]</scope>
    <source>
        <strain evidence="2">NRRL 39464</strain>
    </source>
</reference>
<evidence type="ECO:0000313" key="2">
    <source>
        <dbReference type="EMBL" id="KAF5259417.1"/>
    </source>
</evidence>
<proteinExistence type="predicted"/>
<evidence type="ECO:0000313" key="3">
    <source>
        <dbReference type="Proteomes" id="UP000558688"/>
    </source>
</evidence>
<evidence type="ECO:0000259" key="1">
    <source>
        <dbReference type="Pfam" id="PF25416"/>
    </source>
</evidence>
<dbReference type="Pfam" id="PF25416">
    <property type="entry name" value="GRHL1_C"/>
    <property type="match status" value="1"/>
</dbReference>
<sequence>AKWGIDPSRILRTIHSIQNGLEVEMDDDVVQELKEGQDMTLEIQEVTGPAVKREWEMAVDTTEDITESNDKATSGFVLRLTF</sequence>
<accession>A0A8H5EH36</accession>
<feature type="non-terminal residue" evidence="2">
    <location>
        <position position="1"/>
    </location>
</feature>
<gene>
    <name evidence="2" type="ORF">FOXYS1_9960</name>
</gene>
<dbReference type="Proteomes" id="UP000558688">
    <property type="component" value="Unassembled WGS sequence"/>
</dbReference>
<feature type="domain" description="GRHL1/CP2 C-terminal" evidence="1">
    <location>
        <begin position="2"/>
        <end position="46"/>
    </location>
</feature>
<dbReference type="EMBL" id="JAAFOW010001737">
    <property type="protein sequence ID" value="KAF5259417.1"/>
    <property type="molecule type" value="Genomic_DNA"/>
</dbReference>
<dbReference type="AlphaFoldDB" id="A0A8H5EH36"/>
<protein>
    <recommendedName>
        <fullName evidence="1">GRHL1/CP2 C-terminal domain-containing protein</fullName>
    </recommendedName>
</protein>